<dbReference type="PANTHER" id="PTHR47926">
    <property type="entry name" value="PENTATRICOPEPTIDE REPEAT-CONTAINING PROTEIN"/>
    <property type="match status" value="1"/>
</dbReference>
<organism evidence="3 4">
    <name type="scientific">Hevea brasiliensis</name>
    <name type="common">Para rubber tree</name>
    <name type="synonym">Siphonia brasiliensis</name>
    <dbReference type="NCBI Taxonomy" id="3981"/>
    <lineage>
        <taxon>Eukaryota</taxon>
        <taxon>Viridiplantae</taxon>
        <taxon>Streptophyta</taxon>
        <taxon>Embryophyta</taxon>
        <taxon>Tracheophyta</taxon>
        <taxon>Spermatophyta</taxon>
        <taxon>Magnoliopsida</taxon>
        <taxon>eudicotyledons</taxon>
        <taxon>Gunneridae</taxon>
        <taxon>Pentapetalae</taxon>
        <taxon>rosids</taxon>
        <taxon>fabids</taxon>
        <taxon>Malpighiales</taxon>
        <taxon>Euphorbiaceae</taxon>
        <taxon>Crotonoideae</taxon>
        <taxon>Micrandreae</taxon>
        <taxon>Hevea</taxon>
    </lineage>
</organism>
<protein>
    <recommendedName>
        <fullName evidence="5">Pentatricopeptide repeat-containing protein</fullName>
    </recommendedName>
</protein>
<keyword evidence="4" id="KW-1185">Reference proteome</keyword>
<evidence type="ECO:0000256" key="2">
    <source>
        <dbReference type="PROSITE-ProRule" id="PRU00708"/>
    </source>
</evidence>
<gene>
    <name evidence="3" type="ORF">GH714_034741</name>
</gene>
<dbReference type="AlphaFoldDB" id="A0A6A6KPF4"/>
<evidence type="ECO:0008006" key="5">
    <source>
        <dbReference type="Google" id="ProtNLM"/>
    </source>
</evidence>
<dbReference type="PROSITE" id="PS51375">
    <property type="entry name" value="PPR"/>
    <property type="match status" value="2"/>
</dbReference>
<accession>A0A6A6KPF4</accession>
<dbReference type="NCBIfam" id="TIGR00756">
    <property type="entry name" value="PPR"/>
    <property type="match status" value="4"/>
</dbReference>
<feature type="repeat" description="PPR" evidence="2">
    <location>
        <begin position="105"/>
        <end position="139"/>
    </location>
</feature>
<comment type="caution">
    <text evidence="3">The sequence shown here is derived from an EMBL/GenBank/DDBJ whole genome shotgun (WGS) entry which is preliminary data.</text>
</comment>
<feature type="repeat" description="PPR" evidence="2">
    <location>
        <begin position="201"/>
        <end position="235"/>
    </location>
</feature>
<dbReference type="GO" id="GO:0003723">
    <property type="term" value="F:RNA binding"/>
    <property type="evidence" value="ECO:0007669"/>
    <property type="project" value="InterPro"/>
</dbReference>
<evidence type="ECO:0000313" key="3">
    <source>
        <dbReference type="EMBL" id="KAF2289319.1"/>
    </source>
</evidence>
<dbReference type="FunFam" id="1.25.40.10:FF:000158">
    <property type="entry name" value="pentatricopeptide repeat-containing protein At2g33680"/>
    <property type="match status" value="1"/>
</dbReference>
<name>A0A6A6KPF4_HEVBR</name>
<dbReference type="Proteomes" id="UP000467840">
    <property type="component" value="Chromosome 8"/>
</dbReference>
<dbReference type="EMBL" id="JAAGAX010000016">
    <property type="protein sequence ID" value="KAF2289319.1"/>
    <property type="molecule type" value="Genomic_DNA"/>
</dbReference>
<keyword evidence="1" id="KW-0677">Repeat</keyword>
<dbReference type="InterPro" id="IPR046960">
    <property type="entry name" value="PPR_At4g14850-like_plant"/>
</dbReference>
<dbReference type="InterPro" id="IPR011990">
    <property type="entry name" value="TPR-like_helical_dom_sf"/>
</dbReference>
<dbReference type="Gene3D" id="1.25.40.10">
    <property type="entry name" value="Tetratricopeptide repeat domain"/>
    <property type="match status" value="3"/>
</dbReference>
<evidence type="ECO:0000313" key="4">
    <source>
        <dbReference type="Proteomes" id="UP000467840"/>
    </source>
</evidence>
<reference evidence="3 4" key="1">
    <citation type="journal article" date="2020" name="Mol. Plant">
        <title>The Chromosome-Based Rubber Tree Genome Provides New Insights into Spurge Genome Evolution and Rubber Biosynthesis.</title>
        <authorList>
            <person name="Liu J."/>
            <person name="Shi C."/>
            <person name="Shi C.C."/>
            <person name="Li W."/>
            <person name="Zhang Q.J."/>
            <person name="Zhang Y."/>
            <person name="Li K."/>
            <person name="Lu H.F."/>
            <person name="Shi C."/>
            <person name="Zhu S.T."/>
            <person name="Xiao Z.Y."/>
            <person name="Nan H."/>
            <person name="Yue Y."/>
            <person name="Zhu X.G."/>
            <person name="Wu Y."/>
            <person name="Hong X.N."/>
            <person name="Fan G.Y."/>
            <person name="Tong Y."/>
            <person name="Zhang D."/>
            <person name="Mao C.L."/>
            <person name="Liu Y.L."/>
            <person name="Hao S.J."/>
            <person name="Liu W.Q."/>
            <person name="Lv M.Q."/>
            <person name="Zhang H.B."/>
            <person name="Liu Y."/>
            <person name="Hu-Tang G.R."/>
            <person name="Wang J.P."/>
            <person name="Wang J.H."/>
            <person name="Sun Y.H."/>
            <person name="Ni S.B."/>
            <person name="Chen W.B."/>
            <person name="Zhang X.C."/>
            <person name="Jiao Y.N."/>
            <person name="Eichler E.E."/>
            <person name="Li G.H."/>
            <person name="Liu X."/>
            <person name="Gao L.Z."/>
        </authorList>
    </citation>
    <scope>NUCLEOTIDE SEQUENCE [LARGE SCALE GENOMIC DNA]</scope>
    <source>
        <strain evidence="4">cv. GT1</strain>
        <tissue evidence="3">Leaf</tissue>
    </source>
</reference>
<dbReference type="Pfam" id="PF13041">
    <property type="entry name" value="PPR_2"/>
    <property type="match status" value="1"/>
</dbReference>
<sequence length="291" mass="32389">MGQGNVVSWSALMTGYLHIGFSLEVIRLLKDMVLGDAISPNEYVFAIALAFCSDSGRVEEGEQCHCYVLKSGLVFHQYVRNALLHSKFFSFQEVMWIWNLVRGNDIFAYNSVLSGVLENGYLKEGLEVLRRMVSYRFTFAVILNASTGLSAIRYGHLLHACIEKSGFKDYVTVGNALINMYAKGGDIQAATKVFSDMMLRDTITWNAMICGYLHHGLGKEALHVFQEMLAAQEYPNYVTFIGVLSACSHLGLVQEGFYYLNLMKESSIVPGLEHYACIVGLLGKAGRLDDA</sequence>
<evidence type="ECO:0000256" key="1">
    <source>
        <dbReference type="ARBA" id="ARBA00022737"/>
    </source>
</evidence>
<dbReference type="GO" id="GO:0009451">
    <property type="term" value="P:RNA modification"/>
    <property type="evidence" value="ECO:0007669"/>
    <property type="project" value="InterPro"/>
</dbReference>
<dbReference type="Pfam" id="PF01535">
    <property type="entry name" value="PPR"/>
    <property type="match status" value="3"/>
</dbReference>
<dbReference type="GO" id="GO:0099402">
    <property type="term" value="P:plant organ development"/>
    <property type="evidence" value="ECO:0007669"/>
    <property type="project" value="UniProtKB-ARBA"/>
</dbReference>
<dbReference type="InterPro" id="IPR002885">
    <property type="entry name" value="PPR_rpt"/>
</dbReference>
<proteinExistence type="predicted"/>